<dbReference type="EMBL" id="DTMQ01000044">
    <property type="protein sequence ID" value="HGE99890.1"/>
    <property type="molecule type" value="Genomic_DNA"/>
</dbReference>
<evidence type="ECO:0000313" key="3">
    <source>
        <dbReference type="EMBL" id="HGE99890.1"/>
    </source>
</evidence>
<dbReference type="Gene3D" id="2.40.70.10">
    <property type="entry name" value="Acid Proteases"/>
    <property type="match status" value="1"/>
</dbReference>
<evidence type="ECO:0000256" key="1">
    <source>
        <dbReference type="ARBA" id="ARBA00022801"/>
    </source>
</evidence>
<dbReference type="PROSITE" id="PS50175">
    <property type="entry name" value="ASP_PROT_RETROV"/>
    <property type="match status" value="1"/>
</dbReference>
<organism evidence="3">
    <name type="scientific">candidate division WOR-3 bacterium</name>
    <dbReference type="NCBI Taxonomy" id="2052148"/>
    <lineage>
        <taxon>Bacteria</taxon>
        <taxon>Bacteria division WOR-3</taxon>
    </lineage>
</organism>
<dbReference type="GO" id="GO:0006508">
    <property type="term" value="P:proteolysis"/>
    <property type="evidence" value="ECO:0007669"/>
    <property type="project" value="InterPro"/>
</dbReference>
<feature type="domain" description="Peptidase A2" evidence="2">
    <location>
        <begin position="33"/>
        <end position="78"/>
    </location>
</feature>
<evidence type="ECO:0000259" key="2">
    <source>
        <dbReference type="PROSITE" id="PS50175"/>
    </source>
</evidence>
<dbReference type="InterPro" id="IPR001969">
    <property type="entry name" value="Aspartic_peptidase_AS"/>
</dbReference>
<dbReference type="InterPro" id="IPR021109">
    <property type="entry name" value="Peptidase_aspartic_dom_sf"/>
</dbReference>
<keyword evidence="1" id="KW-0378">Hydrolase</keyword>
<comment type="caution">
    <text evidence="3">The sequence shown here is derived from an EMBL/GenBank/DDBJ whole genome shotgun (WGS) entry which is preliminary data.</text>
</comment>
<dbReference type="SUPFAM" id="SSF50630">
    <property type="entry name" value="Acid proteases"/>
    <property type="match status" value="1"/>
</dbReference>
<gene>
    <name evidence="3" type="ORF">ENX07_07490</name>
</gene>
<dbReference type="AlphaFoldDB" id="A0A7C3URQ5"/>
<dbReference type="InterPro" id="IPR001995">
    <property type="entry name" value="Peptidase_A2_cat"/>
</dbReference>
<proteinExistence type="predicted"/>
<dbReference type="GO" id="GO:0004190">
    <property type="term" value="F:aspartic-type endopeptidase activity"/>
    <property type="evidence" value="ECO:0007669"/>
    <property type="project" value="InterPro"/>
</dbReference>
<dbReference type="Pfam" id="PF13650">
    <property type="entry name" value="Asp_protease_2"/>
    <property type="match status" value="1"/>
</dbReference>
<protein>
    <recommendedName>
        <fullName evidence="2">Peptidase A2 domain-containing protein</fullName>
    </recommendedName>
</protein>
<dbReference type="PROSITE" id="PS00141">
    <property type="entry name" value="ASP_PROTEASE"/>
    <property type="match status" value="1"/>
</dbReference>
<reference evidence="3" key="1">
    <citation type="journal article" date="2020" name="mSystems">
        <title>Genome- and Community-Level Interaction Insights into Carbon Utilization and Element Cycling Functions of Hydrothermarchaeota in Hydrothermal Sediment.</title>
        <authorList>
            <person name="Zhou Z."/>
            <person name="Liu Y."/>
            <person name="Xu W."/>
            <person name="Pan J."/>
            <person name="Luo Z.H."/>
            <person name="Li M."/>
        </authorList>
    </citation>
    <scope>NUCLEOTIDE SEQUENCE [LARGE SCALE GENOMIC DNA]</scope>
    <source>
        <strain evidence="3">SpSt-906</strain>
    </source>
</reference>
<sequence length="136" mass="15124">MRKQTAFMEQRRLMGHLFTDIIIRGNKKEVKLKKVLIDTGATYTVLPKEVLEEIGAWGPLSESWVELGNGKKVKAKAYAVKIKMKGVSAPAISITFKNCKPVIGVETLESIGLKLDPTTGRLEPTRPKGMAYFYKG</sequence>
<accession>A0A7C3URQ5</accession>
<name>A0A7C3URQ5_UNCW3</name>